<dbReference type="EMBL" id="JAUJFL010000002">
    <property type="protein sequence ID" value="KAK2611410.1"/>
    <property type="molecule type" value="Genomic_DNA"/>
</dbReference>
<comment type="cofactor">
    <cofactor evidence="8">
        <name>Zn(2+)</name>
        <dbReference type="ChEBI" id="CHEBI:29105"/>
    </cofactor>
    <text evidence="8">Binds 1 zinc ion per subunit.</text>
</comment>
<dbReference type="Proteomes" id="UP001265746">
    <property type="component" value="Unassembled WGS sequence"/>
</dbReference>
<evidence type="ECO:0000256" key="9">
    <source>
        <dbReference type="SAM" id="MobiDB-lite"/>
    </source>
</evidence>
<feature type="domain" description="Prenyltransferase alpha-alpha toroid" evidence="10">
    <location>
        <begin position="53"/>
        <end position="356"/>
    </location>
</feature>
<evidence type="ECO:0000256" key="6">
    <source>
        <dbReference type="ARBA" id="ARBA00022833"/>
    </source>
</evidence>
<dbReference type="InterPro" id="IPR008930">
    <property type="entry name" value="Terpenoid_cyclase/PrenylTrfase"/>
</dbReference>
<dbReference type="GO" id="GO:0004663">
    <property type="term" value="F:Rab geranylgeranyltransferase activity"/>
    <property type="evidence" value="ECO:0007669"/>
    <property type="project" value="UniProtKB-UniRule"/>
</dbReference>
<evidence type="ECO:0000256" key="4">
    <source>
        <dbReference type="ARBA" id="ARBA00022723"/>
    </source>
</evidence>
<keyword evidence="5" id="KW-0677">Repeat</keyword>
<evidence type="ECO:0000313" key="12">
    <source>
        <dbReference type="Proteomes" id="UP001265746"/>
    </source>
</evidence>
<evidence type="ECO:0000256" key="5">
    <source>
        <dbReference type="ARBA" id="ARBA00022737"/>
    </source>
</evidence>
<gene>
    <name evidence="11" type="ORF">N8I77_004749</name>
</gene>
<proteinExistence type="inferred from homology"/>
<evidence type="ECO:0000256" key="3">
    <source>
        <dbReference type="ARBA" id="ARBA00022679"/>
    </source>
</evidence>
<keyword evidence="12" id="KW-1185">Reference proteome</keyword>
<dbReference type="InterPro" id="IPR045089">
    <property type="entry name" value="PGGT1B-like"/>
</dbReference>
<dbReference type="Pfam" id="PF00432">
    <property type="entry name" value="Prenyltrans"/>
    <property type="match status" value="1"/>
</dbReference>
<dbReference type="Gene3D" id="1.50.10.20">
    <property type="match status" value="1"/>
</dbReference>
<dbReference type="GO" id="GO:0005968">
    <property type="term" value="C:Rab-protein geranylgeranyltransferase complex"/>
    <property type="evidence" value="ECO:0007669"/>
    <property type="project" value="UniProtKB-UniRule"/>
</dbReference>
<feature type="region of interest" description="Disordered" evidence="9">
    <location>
        <begin position="1"/>
        <end position="39"/>
    </location>
</feature>
<accession>A0AAD9W7C3</accession>
<keyword evidence="4 8" id="KW-0479">Metal-binding</keyword>
<dbReference type="SUPFAM" id="SSF48239">
    <property type="entry name" value="Terpenoid cyclases/Protein prenyltransferases"/>
    <property type="match status" value="1"/>
</dbReference>
<dbReference type="PANTHER" id="PTHR11774:SF11">
    <property type="entry name" value="GERANYLGERANYL TRANSFERASE TYPE-2 SUBUNIT BETA"/>
    <property type="match status" value="1"/>
</dbReference>
<dbReference type="EC" id="2.5.1.60" evidence="8"/>
<dbReference type="InterPro" id="IPR001330">
    <property type="entry name" value="Prenyltrans"/>
</dbReference>
<dbReference type="PANTHER" id="PTHR11774">
    <property type="entry name" value="GERANYLGERANYL TRANSFERASE TYPE BETA SUBUNIT"/>
    <property type="match status" value="1"/>
</dbReference>
<evidence type="ECO:0000256" key="8">
    <source>
        <dbReference type="RuleBase" id="RU365076"/>
    </source>
</evidence>
<dbReference type="AlphaFoldDB" id="A0AAD9W7C3"/>
<dbReference type="FunFam" id="1.50.10.20:FF:000009">
    <property type="entry name" value="Geranylgeranyl transferase type-2 subunit beta"/>
    <property type="match status" value="1"/>
</dbReference>
<comment type="caution">
    <text evidence="11">The sequence shown here is derived from an EMBL/GenBank/DDBJ whole genome shotgun (WGS) entry which is preliminary data.</text>
</comment>
<evidence type="ECO:0000313" key="11">
    <source>
        <dbReference type="EMBL" id="KAK2611410.1"/>
    </source>
</evidence>
<evidence type="ECO:0000256" key="1">
    <source>
        <dbReference type="ARBA" id="ARBA00010497"/>
    </source>
</evidence>
<name>A0AAD9W7C3_PHOAM</name>
<keyword evidence="6 8" id="KW-0862">Zinc</keyword>
<sequence>MTPVTKGSHPRIAHPPGRLHPSRDEQFPHSFLPPTADSTMTSKLDKLPDELQLATANHVKYIQSLDTRKDEYDYWLTEHLRLNGVYWGLVALHLLGHPDALPRSETIDFVLSCQHDSGGFGAAPGHDAHMLYTVSAVQILAMVDAFDELETRGKGKAKVGEFIANLQNRETGTFAGDEWGEEDTRFLYGAFNALSLLELLHLVDVDKAVEHITACANFDGGYGVSPGAESHSGQIFTCVAALAIAGRLDLVDADRLGRWLSERQVPGGGLNGRPEKDEDVCYSWWVLSSLQIIGRAHWIDRGALVRFILRCQDPDAGGIADRPGDMVDVWHTCFGMTGLSLLEYPGTQPVNPVYCMPRSTIERVLGK</sequence>
<protein>
    <recommendedName>
        <fullName evidence="8">Geranylgeranyl transferase type-2 subunit beta</fullName>
        <ecNumber evidence="8">2.5.1.60</ecNumber>
    </recommendedName>
</protein>
<evidence type="ECO:0000259" key="10">
    <source>
        <dbReference type="Pfam" id="PF00432"/>
    </source>
</evidence>
<evidence type="ECO:0000256" key="7">
    <source>
        <dbReference type="ARBA" id="ARBA00047658"/>
    </source>
</evidence>
<comment type="similarity">
    <text evidence="1 8">Belongs to the protein prenyltransferase subunit beta family.</text>
</comment>
<dbReference type="GO" id="GO:0046872">
    <property type="term" value="F:metal ion binding"/>
    <property type="evidence" value="ECO:0007669"/>
    <property type="project" value="UniProtKB-KW"/>
</dbReference>
<organism evidence="11 12">
    <name type="scientific">Phomopsis amygdali</name>
    <name type="common">Fusicoccum amygdali</name>
    <dbReference type="NCBI Taxonomy" id="1214568"/>
    <lineage>
        <taxon>Eukaryota</taxon>
        <taxon>Fungi</taxon>
        <taxon>Dikarya</taxon>
        <taxon>Ascomycota</taxon>
        <taxon>Pezizomycotina</taxon>
        <taxon>Sordariomycetes</taxon>
        <taxon>Sordariomycetidae</taxon>
        <taxon>Diaporthales</taxon>
        <taxon>Diaporthaceae</taxon>
        <taxon>Diaporthe</taxon>
    </lineage>
</organism>
<keyword evidence="3 8" id="KW-0808">Transferase</keyword>
<evidence type="ECO:0000256" key="2">
    <source>
        <dbReference type="ARBA" id="ARBA00022602"/>
    </source>
</evidence>
<comment type="catalytic activity">
    <reaction evidence="7 8">
        <text>geranylgeranyl diphosphate + L-cysteinyl-[protein] = S-geranylgeranyl-L-cysteinyl-[protein] + diphosphate</text>
        <dbReference type="Rhea" id="RHEA:21240"/>
        <dbReference type="Rhea" id="RHEA-COMP:10131"/>
        <dbReference type="Rhea" id="RHEA-COMP:11537"/>
        <dbReference type="ChEBI" id="CHEBI:29950"/>
        <dbReference type="ChEBI" id="CHEBI:33019"/>
        <dbReference type="ChEBI" id="CHEBI:57533"/>
        <dbReference type="ChEBI" id="CHEBI:86021"/>
        <dbReference type="EC" id="2.5.1.60"/>
    </reaction>
</comment>
<dbReference type="InterPro" id="IPR026873">
    <property type="entry name" value="Ptb1"/>
</dbReference>
<dbReference type="CDD" id="cd02894">
    <property type="entry name" value="GGTase-II"/>
    <property type="match status" value="1"/>
</dbReference>
<reference evidence="11" key="1">
    <citation type="submission" date="2023-06" db="EMBL/GenBank/DDBJ databases">
        <authorList>
            <person name="Noh H."/>
        </authorList>
    </citation>
    <scope>NUCLEOTIDE SEQUENCE</scope>
    <source>
        <strain evidence="11">DUCC20226</strain>
    </source>
</reference>
<comment type="function">
    <text evidence="8">Catalyzes the transfer of a geranylgeranyl moiety from geranylgeranyl diphosphate to both cysteines of proteins with the C-terminal sequence -XXCC, -XCXC and -CCXX.</text>
</comment>
<keyword evidence="2 8" id="KW-0637">Prenyltransferase</keyword>